<reference evidence="2" key="1">
    <citation type="journal article" date="2022" name="Int. J. Mol. Sci.">
        <title>Draft Genome of Tanacetum Coccineum: Genomic Comparison of Closely Related Tanacetum-Family Plants.</title>
        <authorList>
            <person name="Yamashiro T."/>
            <person name="Shiraishi A."/>
            <person name="Nakayama K."/>
            <person name="Satake H."/>
        </authorList>
    </citation>
    <scope>NUCLEOTIDE SEQUENCE</scope>
</reference>
<evidence type="ECO:0000313" key="3">
    <source>
        <dbReference type="Proteomes" id="UP001151760"/>
    </source>
</evidence>
<feature type="compositionally biased region" description="Basic and acidic residues" evidence="1">
    <location>
        <begin position="138"/>
        <end position="151"/>
    </location>
</feature>
<protein>
    <submittedName>
        <fullName evidence="2">Uncharacterized protein</fullName>
    </submittedName>
</protein>
<gene>
    <name evidence="2" type="ORF">Tco_0624225</name>
</gene>
<feature type="region of interest" description="Disordered" evidence="1">
    <location>
        <begin position="138"/>
        <end position="170"/>
    </location>
</feature>
<evidence type="ECO:0000313" key="2">
    <source>
        <dbReference type="EMBL" id="GJS50863.1"/>
    </source>
</evidence>
<dbReference type="EMBL" id="BQNB010008545">
    <property type="protein sequence ID" value="GJS50863.1"/>
    <property type="molecule type" value="Genomic_DNA"/>
</dbReference>
<comment type="caution">
    <text evidence="2">The sequence shown here is derived from an EMBL/GenBank/DDBJ whole genome shotgun (WGS) entry which is preliminary data.</text>
</comment>
<name>A0ABQ4WDF0_9ASTR</name>
<dbReference type="Proteomes" id="UP001151760">
    <property type="component" value="Unassembled WGS sequence"/>
</dbReference>
<organism evidence="2 3">
    <name type="scientific">Tanacetum coccineum</name>
    <dbReference type="NCBI Taxonomy" id="301880"/>
    <lineage>
        <taxon>Eukaryota</taxon>
        <taxon>Viridiplantae</taxon>
        <taxon>Streptophyta</taxon>
        <taxon>Embryophyta</taxon>
        <taxon>Tracheophyta</taxon>
        <taxon>Spermatophyta</taxon>
        <taxon>Magnoliopsida</taxon>
        <taxon>eudicotyledons</taxon>
        <taxon>Gunneridae</taxon>
        <taxon>Pentapetalae</taxon>
        <taxon>asterids</taxon>
        <taxon>campanulids</taxon>
        <taxon>Asterales</taxon>
        <taxon>Asteraceae</taxon>
        <taxon>Asteroideae</taxon>
        <taxon>Anthemideae</taxon>
        <taxon>Anthemidinae</taxon>
        <taxon>Tanacetum</taxon>
    </lineage>
</organism>
<proteinExistence type="predicted"/>
<feature type="compositionally biased region" description="Basic and acidic residues" evidence="1">
    <location>
        <begin position="160"/>
        <end position="170"/>
    </location>
</feature>
<evidence type="ECO:0000256" key="1">
    <source>
        <dbReference type="SAM" id="MobiDB-lite"/>
    </source>
</evidence>
<sequence length="202" mass="23295">MSSFNKYWYPTYTVEGELSESEFMQYRGGSLLQPPITKTKSAQIESRARRDQIINLIRTQYEDGILLEPTSNKLMVRVTCKSSNMNQACDNWISILVQSYALSWKPCQGDSLNLPDHRAQVDQGSQIKMIQVKEMMQDNDLKNLKSKDKGSKSRSQSMDEQSHYKQDKTITRQSINVKRHIFNVIGDTEKFKERDLNIGGDC</sequence>
<keyword evidence="3" id="KW-1185">Reference proteome</keyword>
<reference evidence="2" key="2">
    <citation type="submission" date="2022-01" db="EMBL/GenBank/DDBJ databases">
        <authorList>
            <person name="Yamashiro T."/>
            <person name="Shiraishi A."/>
            <person name="Satake H."/>
            <person name="Nakayama K."/>
        </authorList>
    </citation>
    <scope>NUCLEOTIDE SEQUENCE</scope>
</reference>
<accession>A0ABQ4WDF0</accession>